<keyword evidence="2" id="KW-1185">Reference proteome</keyword>
<proteinExistence type="predicted"/>
<organism evidence="1 2">
    <name type="scientific">Natranaeroarchaeum aerophilus</name>
    <dbReference type="NCBI Taxonomy" id="2917711"/>
    <lineage>
        <taxon>Archaea</taxon>
        <taxon>Methanobacteriati</taxon>
        <taxon>Methanobacteriota</taxon>
        <taxon>Stenosarchaea group</taxon>
        <taxon>Halobacteria</taxon>
        <taxon>Halobacteriales</taxon>
        <taxon>Natronoarchaeaceae</taxon>
        <taxon>Natranaeroarchaeum</taxon>
    </lineage>
</organism>
<name>A0AAE3K488_9EURY</name>
<dbReference type="SUPFAM" id="SSF55729">
    <property type="entry name" value="Acyl-CoA N-acyltransferases (Nat)"/>
    <property type="match status" value="1"/>
</dbReference>
<dbReference type="EMBL" id="JAKRVY010000001">
    <property type="protein sequence ID" value="MCL9812425.1"/>
    <property type="molecule type" value="Genomic_DNA"/>
</dbReference>
<dbReference type="RefSeq" id="WP_250594100.1">
    <property type="nucleotide sequence ID" value="NZ_JAKRVY010000001.1"/>
</dbReference>
<dbReference type="Proteomes" id="UP001202674">
    <property type="component" value="Unassembled WGS sequence"/>
</dbReference>
<gene>
    <name evidence="1" type="ORF">AArcSt11_02005</name>
</gene>
<evidence type="ECO:0000313" key="1">
    <source>
        <dbReference type="EMBL" id="MCL9812425.1"/>
    </source>
</evidence>
<dbReference type="Gene3D" id="3.40.630.30">
    <property type="match status" value="1"/>
</dbReference>
<sequence length="108" mass="12020">MDTIRDLAPGDAWELVALYEEYDWWEDRSVEDVRRALAETEVAVGIEADGDLVATARVLTDYTYYANVFDVPEGGVEEMVRMTDRQRTPASSGAGGCQVFERVSADHA</sequence>
<accession>A0AAE3K488</accession>
<dbReference type="AlphaFoldDB" id="A0AAE3K488"/>
<evidence type="ECO:0000313" key="2">
    <source>
        <dbReference type="Proteomes" id="UP001202674"/>
    </source>
</evidence>
<dbReference type="InterPro" id="IPR016181">
    <property type="entry name" value="Acyl_CoA_acyltransferase"/>
</dbReference>
<reference evidence="1 2" key="1">
    <citation type="journal article" date="2022" name="Syst. Appl. Microbiol.">
        <title>Natronocalculus amylovorans gen. nov., sp. nov., and Natranaeroarchaeum aerophilus sp. nov., dominant culturable amylolytic natronoarchaea from hypersaline soda lakes in southwestern Siberia.</title>
        <authorList>
            <person name="Sorokin D.Y."/>
            <person name="Elcheninov A.G."/>
            <person name="Khizhniak T.V."/>
            <person name="Koenen M."/>
            <person name="Bale N.J."/>
            <person name="Damste J.S.S."/>
            <person name="Kublanov I.V."/>
        </authorList>
    </citation>
    <scope>NUCLEOTIDE SEQUENCE [LARGE SCALE GENOMIC DNA]</scope>
    <source>
        <strain evidence="1 2">AArc-St1-1</strain>
    </source>
</reference>
<comment type="caution">
    <text evidence="1">The sequence shown here is derived from an EMBL/GenBank/DDBJ whole genome shotgun (WGS) entry which is preliminary data.</text>
</comment>
<protein>
    <submittedName>
        <fullName evidence="1">Uncharacterized protein</fullName>
    </submittedName>
</protein>